<dbReference type="EMBL" id="JAENGY010002441">
    <property type="protein sequence ID" value="KAG6944209.1"/>
    <property type="molecule type" value="Genomic_DNA"/>
</dbReference>
<dbReference type="AlphaFoldDB" id="A0A8J5ICV5"/>
<organism evidence="1 2">
    <name type="scientific">Phytophthora aleatoria</name>
    <dbReference type="NCBI Taxonomy" id="2496075"/>
    <lineage>
        <taxon>Eukaryota</taxon>
        <taxon>Sar</taxon>
        <taxon>Stramenopiles</taxon>
        <taxon>Oomycota</taxon>
        <taxon>Peronosporomycetes</taxon>
        <taxon>Peronosporales</taxon>
        <taxon>Peronosporaceae</taxon>
        <taxon>Phytophthora</taxon>
    </lineage>
</organism>
<gene>
    <name evidence="1" type="ORF">JG688_00017203</name>
</gene>
<evidence type="ECO:0000313" key="1">
    <source>
        <dbReference type="EMBL" id="KAG6944209.1"/>
    </source>
</evidence>
<protein>
    <submittedName>
        <fullName evidence="1">Uncharacterized protein</fullName>
    </submittedName>
</protein>
<proteinExistence type="predicted"/>
<comment type="caution">
    <text evidence="1">The sequence shown here is derived from an EMBL/GenBank/DDBJ whole genome shotgun (WGS) entry which is preliminary data.</text>
</comment>
<name>A0A8J5ICV5_9STRA</name>
<feature type="non-terminal residue" evidence="1">
    <location>
        <position position="1"/>
    </location>
</feature>
<sequence>SVIVILRIDCQPRFKSRTIAGVFPRTLVAFWANRHPLRRFVRQGGVTAVWTTRDRTPTGCIRPDGMHGISGLISFDICIETAGSIGLERKG</sequence>
<accession>A0A8J5ICV5</accession>
<reference evidence="1" key="1">
    <citation type="submission" date="2021-01" db="EMBL/GenBank/DDBJ databases">
        <title>Phytophthora aleatoria, a newly-described species from Pinus radiata is distinct from Phytophthora cactorum isolates based on comparative genomics.</title>
        <authorList>
            <person name="Mcdougal R."/>
            <person name="Panda P."/>
            <person name="Williams N."/>
            <person name="Studholme D.J."/>
        </authorList>
    </citation>
    <scope>NUCLEOTIDE SEQUENCE</scope>
    <source>
        <strain evidence="1">NZFS 4037</strain>
    </source>
</reference>
<dbReference type="Proteomes" id="UP000709295">
    <property type="component" value="Unassembled WGS sequence"/>
</dbReference>
<evidence type="ECO:0000313" key="2">
    <source>
        <dbReference type="Proteomes" id="UP000709295"/>
    </source>
</evidence>
<keyword evidence="2" id="KW-1185">Reference proteome</keyword>